<dbReference type="EMBL" id="VUJU01000255">
    <property type="protein sequence ID" value="KAF0771773.1"/>
    <property type="molecule type" value="Genomic_DNA"/>
</dbReference>
<gene>
    <name evidence="1" type="ORF">FWK35_00009456</name>
</gene>
<evidence type="ECO:0000313" key="2">
    <source>
        <dbReference type="Proteomes" id="UP000478052"/>
    </source>
</evidence>
<dbReference type="AlphaFoldDB" id="A0A6G0ZL33"/>
<organism evidence="1 2">
    <name type="scientific">Aphis craccivora</name>
    <name type="common">Cowpea aphid</name>
    <dbReference type="NCBI Taxonomy" id="307492"/>
    <lineage>
        <taxon>Eukaryota</taxon>
        <taxon>Metazoa</taxon>
        <taxon>Ecdysozoa</taxon>
        <taxon>Arthropoda</taxon>
        <taxon>Hexapoda</taxon>
        <taxon>Insecta</taxon>
        <taxon>Pterygota</taxon>
        <taxon>Neoptera</taxon>
        <taxon>Paraneoptera</taxon>
        <taxon>Hemiptera</taxon>
        <taxon>Sternorrhyncha</taxon>
        <taxon>Aphidomorpha</taxon>
        <taxon>Aphidoidea</taxon>
        <taxon>Aphididae</taxon>
        <taxon>Aphidini</taxon>
        <taxon>Aphis</taxon>
        <taxon>Aphis</taxon>
    </lineage>
</organism>
<protein>
    <submittedName>
        <fullName evidence="1">Uncharacterized protein</fullName>
    </submittedName>
</protein>
<dbReference type="Proteomes" id="UP000478052">
    <property type="component" value="Unassembled WGS sequence"/>
</dbReference>
<proteinExistence type="predicted"/>
<dbReference type="OrthoDB" id="6595561at2759"/>
<keyword evidence="2" id="KW-1185">Reference proteome</keyword>
<comment type="caution">
    <text evidence="1">The sequence shown here is derived from an EMBL/GenBank/DDBJ whole genome shotgun (WGS) entry which is preliminary data.</text>
</comment>
<accession>A0A6G0ZL33</accession>
<name>A0A6G0ZL33_APHCR</name>
<reference evidence="1 2" key="1">
    <citation type="submission" date="2019-08" db="EMBL/GenBank/DDBJ databases">
        <title>Whole genome of Aphis craccivora.</title>
        <authorList>
            <person name="Voronova N.V."/>
            <person name="Shulinski R.S."/>
            <person name="Bandarenka Y.V."/>
            <person name="Zhorov D.G."/>
            <person name="Warner D."/>
        </authorList>
    </citation>
    <scope>NUCLEOTIDE SEQUENCE [LARGE SCALE GENOMIC DNA]</scope>
    <source>
        <strain evidence="1">180601</strain>
        <tissue evidence="1">Whole Body</tissue>
    </source>
</reference>
<evidence type="ECO:0000313" key="1">
    <source>
        <dbReference type="EMBL" id="KAF0771773.1"/>
    </source>
</evidence>
<sequence>MTVKNENILLDSNDCQTKCPIRRQTIRSYPPGTLLFVGDECVCGGAQETIYEYVPAVQPVENLALPVGFKPKEIEPLSNNRVMGNYGSLVFSANVQILDLLRITNDDVCTGCYDRDHNPNDPASERIISTTKKPTAEVNIPTTIPVLENVSSMKSETSTNHYTSEEDIGKYTNVSIFTEPILGNTMTTTVKESTPESYVTNDSSEILTSTDIEIQTSTIKPKHKEVFTTEENNAILEKNNTLNESNSKEKPNLSDQFKVMIINSFSNNKSDDLEILIINTDTYLLLPIGNNNECAPRLTKLL</sequence>